<protein>
    <submittedName>
        <fullName evidence="4">Uncharacterized protein</fullName>
    </submittedName>
</protein>
<organism evidence="4 5">
    <name type="scientific">Henningerozyma blattae (strain ATCC 34711 / CBS 6284 / DSM 70876 / NBRC 10599 / NRRL Y-10934 / UCD 77-7)</name>
    <name type="common">Yeast</name>
    <name type="synonym">Tetrapisispora blattae</name>
    <dbReference type="NCBI Taxonomy" id="1071380"/>
    <lineage>
        <taxon>Eukaryota</taxon>
        <taxon>Fungi</taxon>
        <taxon>Dikarya</taxon>
        <taxon>Ascomycota</taxon>
        <taxon>Saccharomycotina</taxon>
        <taxon>Saccharomycetes</taxon>
        <taxon>Saccharomycetales</taxon>
        <taxon>Saccharomycetaceae</taxon>
        <taxon>Henningerozyma</taxon>
    </lineage>
</organism>
<comment type="similarity">
    <text evidence="1">Belongs to the MOG1 family.</text>
</comment>
<keyword evidence="3" id="KW-0653">Protein transport</keyword>
<proteinExistence type="inferred from homology"/>
<dbReference type="InParanoid" id="I2H0C3"/>
<dbReference type="InterPro" id="IPR016123">
    <property type="entry name" value="Mog1/PsbP_a/b/a-sand"/>
</dbReference>
<dbReference type="PANTHER" id="PTHR15837:SF0">
    <property type="entry name" value="RAN GUANINE NUCLEOTIDE RELEASE FACTOR"/>
    <property type="match status" value="1"/>
</dbReference>
<dbReference type="Proteomes" id="UP000002866">
    <property type="component" value="Chromosome 2"/>
</dbReference>
<reference evidence="4 5" key="1">
    <citation type="journal article" date="2011" name="Proc. Natl. Acad. Sci. U.S.A.">
        <title>Evolutionary erosion of yeast sex chromosomes by mating-type switching accidents.</title>
        <authorList>
            <person name="Gordon J.L."/>
            <person name="Armisen D."/>
            <person name="Proux-Wera E."/>
            <person name="Oheigeartaigh S.S."/>
            <person name="Byrne K.P."/>
            <person name="Wolfe K.H."/>
        </authorList>
    </citation>
    <scope>NUCLEOTIDE SEQUENCE [LARGE SCALE GENOMIC DNA]</scope>
    <source>
        <strain evidence="5">ATCC 34711 / CBS 6284 / DSM 70876 / NBRC 10599 / NRRL Y-10934 / UCD 77-7</strain>
    </source>
</reference>
<dbReference type="GeneID" id="14494236"/>
<dbReference type="Gene3D" id="3.40.1000.10">
    <property type="entry name" value="Mog1/PsbP, alpha/beta/alpha sandwich"/>
    <property type="match status" value="1"/>
</dbReference>
<dbReference type="eggNOG" id="KOG3329">
    <property type="taxonomic scope" value="Eukaryota"/>
</dbReference>
<evidence type="ECO:0000256" key="1">
    <source>
        <dbReference type="ARBA" id="ARBA00010307"/>
    </source>
</evidence>
<dbReference type="GO" id="GO:0005085">
    <property type="term" value="F:guanyl-nucleotide exchange factor activity"/>
    <property type="evidence" value="ECO:0007669"/>
    <property type="project" value="TreeGrafter"/>
</dbReference>
<name>I2H0C3_HENB6</name>
<sequence length="186" mass="20908">MTKPVQLYGGAITTVMPEGFVDVSMIREVPDTQEVYVNNRESKETFTDGLGYNESIIVDLLEQVTSMDLKLALGEHLEDIFQLNGSTKYKVEQLKQIDNHNITCIVWEETHKSGKQARTEIVMSCIGLIRLAEFTTDVLVTMNVPLSTSDASTIDLKHLPAQVRAAYKILQEIVKKFKVIDKSLFA</sequence>
<evidence type="ECO:0000313" key="5">
    <source>
        <dbReference type="Proteomes" id="UP000002866"/>
    </source>
</evidence>
<dbReference type="AlphaFoldDB" id="I2H0C3"/>
<keyword evidence="2" id="KW-0813">Transport</keyword>
<evidence type="ECO:0000256" key="2">
    <source>
        <dbReference type="ARBA" id="ARBA00022448"/>
    </source>
</evidence>
<dbReference type="EMBL" id="HE806317">
    <property type="protein sequence ID" value="CCH59825.1"/>
    <property type="molecule type" value="Genomic_DNA"/>
</dbReference>
<dbReference type="GO" id="GO:0005634">
    <property type="term" value="C:nucleus"/>
    <property type="evidence" value="ECO:0007669"/>
    <property type="project" value="EnsemblFungi"/>
</dbReference>
<dbReference type="Pfam" id="PF04603">
    <property type="entry name" value="Mog1"/>
    <property type="match status" value="1"/>
</dbReference>
<dbReference type="GO" id="GO:0006606">
    <property type="term" value="P:protein import into nucleus"/>
    <property type="evidence" value="ECO:0007669"/>
    <property type="project" value="EnsemblFungi"/>
</dbReference>
<keyword evidence="5" id="KW-1185">Reference proteome</keyword>
<dbReference type="KEGG" id="tbl:TBLA_0B10080"/>
<evidence type="ECO:0000313" key="4">
    <source>
        <dbReference type="EMBL" id="CCH59825.1"/>
    </source>
</evidence>
<dbReference type="InterPro" id="IPR007681">
    <property type="entry name" value="Mog1"/>
</dbReference>
<evidence type="ECO:0000256" key="3">
    <source>
        <dbReference type="ARBA" id="ARBA00022927"/>
    </source>
</evidence>
<dbReference type="PANTHER" id="PTHR15837">
    <property type="entry name" value="RAN GUANINE NUCLEOTIDE RELEASE FACTOR"/>
    <property type="match status" value="1"/>
</dbReference>
<dbReference type="GO" id="GO:0031267">
    <property type="term" value="F:small GTPase binding"/>
    <property type="evidence" value="ECO:0007669"/>
    <property type="project" value="EnsemblFungi"/>
</dbReference>
<dbReference type="STRING" id="1071380.I2H0C3"/>
<gene>
    <name evidence="4" type="primary">TBLA0B10080</name>
    <name evidence="4" type="ORF">TBLA_0B10080</name>
</gene>
<dbReference type="FunCoup" id="I2H0C3">
    <property type="interactions" value="315"/>
</dbReference>
<dbReference type="HOGENOM" id="CLU_081345_1_2_1"/>
<dbReference type="OrthoDB" id="10255285at2759"/>
<dbReference type="RefSeq" id="XP_004179344.1">
    <property type="nucleotide sequence ID" value="XM_004179296.1"/>
</dbReference>
<accession>I2H0C3</accession>
<dbReference type="SUPFAM" id="SSF55724">
    <property type="entry name" value="Mog1p/PsbP-like"/>
    <property type="match status" value="1"/>
</dbReference>
<dbReference type="OMA" id="DVSHIRQ"/>